<dbReference type="Gene3D" id="3.30.930.10">
    <property type="entry name" value="Bira Bifunctional Protein, Domain 2"/>
    <property type="match status" value="1"/>
</dbReference>
<evidence type="ECO:0000256" key="10">
    <source>
        <dbReference type="PIRSR" id="PIRSR001549-1"/>
    </source>
</evidence>
<dbReference type="InterPro" id="IPR006195">
    <property type="entry name" value="aa-tRNA-synth_II"/>
</dbReference>
<organism evidence="12">
    <name type="scientific">Thermosulfurimonas dismutans</name>
    <dbReference type="NCBI Taxonomy" id="999894"/>
    <lineage>
        <taxon>Bacteria</taxon>
        <taxon>Pseudomonadati</taxon>
        <taxon>Thermodesulfobacteriota</taxon>
        <taxon>Thermodesulfobacteria</taxon>
        <taxon>Thermodesulfobacteriales</taxon>
        <taxon>Thermodesulfobacteriaceae</taxon>
        <taxon>Thermosulfurimonas</taxon>
    </lineage>
</organism>
<evidence type="ECO:0000256" key="6">
    <source>
        <dbReference type="ARBA" id="ARBA00022917"/>
    </source>
</evidence>
<dbReference type="EC" id="6.1.1.21" evidence="9"/>
<evidence type="ECO:0000313" key="12">
    <source>
        <dbReference type="EMBL" id="HFC96998.1"/>
    </source>
</evidence>
<proteinExistence type="inferred from homology"/>
<evidence type="ECO:0000256" key="8">
    <source>
        <dbReference type="ARBA" id="ARBA00047639"/>
    </source>
</evidence>
<dbReference type="Pfam" id="PF03129">
    <property type="entry name" value="HGTP_anticodon"/>
    <property type="match status" value="1"/>
</dbReference>
<dbReference type="GO" id="GO:0004821">
    <property type="term" value="F:histidine-tRNA ligase activity"/>
    <property type="evidence" value="ECO:0007669"/>
    <property type="project" value="UniProtKB-UniRule"/>
</dbReference>
<evidence type="ECO:0000256" key="7">
    <source>
        <dbReference type="ARBA" id="ARBA00023146"/>
    </source>
</evidence>
<gene>
    <name evidence="9" type="primary">hisS</name>
    <name evidence="12" type="ORF">ENJ40_00880</name>
</gene>
<feature type="binding site" evidence="10">
    <location>
        <position position="129"/>
    </location>
    <ligand>
        <name>L-histidine</name>
        <dbReference type="ChEBI" id="CHEBI:57595"/>
    </ligand>
</feature>
<dbReference type="SUPFAM" id="SSF52954">
    <property type="entry name" value="Class II aaRS ABD-related"/>
    <property type="match status" value="1"/>
</dbReference>
<protein>
    <recommendedName>
        <fullName evidence="9">Histidine--tRNA ligase</fullName>
        <ecNumber evidence="9">6.1.1.21</ecNumber>
    </recommendedName>
    <alternativeName>
        <fullName evidence="9">Histidyl-tRNA synthetase</fullName>
        <shortName evidence="9">HisRS</shortName>
    </alternativeName>
</protein>
<keyword evidence="5 9" id="KW-0067">ATP-binding</keyword>
<feature type="binding site" evidence="10">
    <location>
        <position position="256"/>
    </location>
    <ligand>
        <name>L-histidine</name>
        <dbReference type="ChEBI" id="CHEBI:57595"/>
    </ligand>
</feature>
<dbReference type="InterPro" id="IPR015807">
    <property type="entry name" value="His-tRNA-ligase"/>
</dbReference>
<dbReference type="GO" id="GO:0006427">
    <property type="term" value="P:histidyl-tRNA aminoacylation"/>
    <property type="evidence" value="ECO:0007669"/>
    <property type="project" value="UniProtKB-UniRule"/>
</dbReference>
<comment type="subunit">
    <text evidence="2 9">Homodimer.</text>
</comment>
<comment type="caution">
    <text evidence="12">The sequence shown here is derived from an EMBL/GenBank/DDBJ whole genome shotgun (WGS) entry which is preliminary data.</text>
</comment>
<dbReference type="InterPro" id="IPR036621">
    <property type="entry name" value="Anticodon-bd_dom_sf"/>
</dbReference>
<feature type="binding site" evidence="10">
    <location>
        <begin position="80"/>
        <end position="82"/>
    </location>
    <ligand>
        <name>L-histidine</name>
        <dbReference type="ChEBI" id="CHEBI:57595"/>
    </ligand>
</feature>
<keyword evidence="6 9" id="KW-0648">Protein biosynthesis</keyword>
<dbReference type="PROSITE" id="PS50862">
    <property type="entry name" value="AA_TRNA_LIGASE_II"/>
    <property type="match status" value="1"/>
</dbReference>
<feature type="binding site" evidence="10">
    <location>
        <begin position="260"/>
        <end position="261"/>
    </location>
    <ligand>
        <name>L-histidine</name>
        <dbReference type="ChEBI" id="CHEBI:57595"/>
    </ligand>
</feature>
<dbReference type="CDD" id="cd00859">
    <property type="entry name" value="HisRS_anticodon"/>
    <property type="match status" value="1"/>
</dbReference>
<dbReference type="GO" id="GO:0005737">
    <property type="term" value="C:cytoplasm"/>
    <property type="evidence" value="ECO:0007669"/>
    <property type="project" value="UniProtKB-SubCell"/>
</dbReference>
<dbReference type="SUPFAM" id="SSF55681">
    <property type="entry name" value="Class II aaRS and biotin synthetases"/>
    <property type="match status" value="1"/>
</dbReference>
<dbReference type="GO" id="GO:0005524">
    <property type="term" value="F:ATP binding"/>
    <property type="evidence" value="ECO:0007669"/>
    <property type="project" value="UniProtKB-UniRule"/>
</dbReference>
<evidence type="ECO:0000256" key="9">
    <source>
        <dbReference type="HAMAP-Rule" id="MF_00127"/>
    </source>
</evidence>
<evidence type="ECO:0000256" key="2">
    <source>
        <dbReference type="ARBA" id="ARBA00011738"/>
    </source>
</evidence>
<dbReference type="InterPro" id="IPR004516">
    <property type="entry name" value="HisRS/HisZ"/>
</dbReference>
<dbReference type="Pfam" id="PF13393">
    <property type="entry name" value="tRNA-synt_His"/>
    <property type="match status" value="1"/>
</dbReference>
<evidence type="ECO:0000256" key="1">
    <source>
        <dbReference type="ARBA" id="ARBA00008226"/>
    </source>
</evidence>
<evidence type="ECO:0000259" key="11">
    <source>
        <dbReference type="PROSITE" id="PS50862"/>
    </source>
</evidence>
<evidence type="ECO:0000256" key="4">
    <source>
        <dbReference type="ARBA" id="ARBA00022741"/>
    </source>
</evidence>
<name>A0A7C3GDT4_9BACT</name>
<sequence>MIKAVRGFKDLLPEEAGVFRWLEEQAREILRRYGFSEIRLPILERTELFARSIGESTDIVEKEMYTFQDRSGDSLTLRPEATAGVVRAFIEHGLYNRPKPLKLFTIGPMFRHERPQKGRLRQFHQIDVEVFGAASAGMDAELVALALGILRAGGARDLRLEINSLGCPGCRGPYREALREFLFSRRERLCEDCRRRAERNPLRALDCKREGCQREYQEAPMLSAFLCEDCRRHYQHFKTYLQEGGILFIENPRLVRGLDYYTRTIFEIKAPGLGAQDTVAAGGRYDGLVSALGGPETPAVGFAIGMERWWLVSRGSQREVAAPDLFIAPLGEEARRWAFRLAALLRDRGLKVESDYEGRSLKALLRQADRLSARWALILGEQELQEQRALLRDLASGTQLSLPFRDLEDLLNRVLIEILF</sequence>
<dbReference type="AlphaFoldDB" id="A0A7C3GDT4"/>
<dbReference type="InterPro" id="IPR045864">
    <property type="entry name" value="aa-tRNA-synth_II/BPL/LPL"/>
</dbReference>
<dbReference type="EMBL" id="DRMH01000012">
    <property type="protein sequence ID" value="HFC96998.1"/>
    <property type="molecule type" value="Genomic_DNA"/>
</dbReference>
<keyword evidence="7 9" id="KW-0030">Aminoacyl-tRNA synthetase</keyword>
<dbReference type="Proteomes" id="UP000886043">
    <property type="component" value="Unassembled WGS sequence"/>
</dbReference>
<dbReference type="InterPro" id="IPR004154">
    <property type="entry name" value="Anticodon-bd"/>
</dbReference>
<keyword evidence="4 9" id="KW-0547">Nucleotide-binding</keyword>
<dbReference type="InterPro" id="IPR041715">
    <property type="entry name" value="HisRS-like_core"/>
</dbReference>
<keyword evidence="3 9" id="KW-0436">Ligase</keyword>
<feature type="domain" description="Aminoacyl-transfer RNA synthetases class-II family profile" evidence="11">
    <location>
        <begin position="1"/>
        <end position="308"/>
    </location>
</feature>
<accession>A0A7C3GDT4</accession>
<reference evidence="12" key="1">
    <citation type="journal article" date="2020" name="mSystems">
        <title>Genome- and Community-Level Interaction Insights into Carbon Utilization and Element Cycling Functions of Hydrothermarchaeota in Hydrothermal Sediment.</title>
        <authorList>
            <person name="Zhou Z."/>
            <person name="Liu Y."/>
            <person name="Xu W."/>
            <person name="Pan J."/>
            <person name="Luo Z.H."/>
            <person name="Li M."/>
        </authorList>
    </citation>
    <scope>NUCLEOTIDE SEQUENCE [LARGE SCALE GENOMIC DNA]</scope>
    <source>
        <strain evidence="12">HyVt-483</strain>
    </source>
</reference>
<dbReference type="NCBIfam" id="TIGR00442">
    <property type="entry name" value="hisS"/>
    <property type="match status" value="1"/>
</dbReference>
<dbReference type="PIRSF" id="PIRSF001549">
    <property type="entry name" value="His-tRNA_synth"/>
    <property type="match status" value="1"/>
</dbReference>
<feature type="binding site" evidence="10">
    <location>
        <position position="125"/>
    </location>
    <ligand>
        <name>L-histidine</name>
        <dbReference type="ChEBI" id="CHEBI:57595"/>
    </ligand>
</feature>
<dbReference type="CDD" id="cd00773">
    <property type="entry name" value="HisRS-like_core"/>
    <property type="match status" value="1"/>
</dbReference>
<feature type="binding site" evidence="10">
    <location>
        <position position="111"/>
    </location>
    <ligand>
        <name>L-histidine</name>
        <dbReference type="ChEBI" id="CHEBI:57595"/>
    </ligand>
</feature>
<dbReference type="Gene3D" id="3.40.50.800">
    <property type="entry name" value="Anticodon-binding domain"/>
    <property type="match status" value="1"/>
</dbReference>
<keyword evidence="9" id="KW-0963">Cytoplasm</keyword>
<comment type="similarity">
    <text evidence="1 9">Belongs to the class-II aminoacyl-tRNA synthetase family.</text>
</comment>
<comment type="catalytic activity">
    <reaction evidence="8 9">
        <text>tRNA(His) + L-histidine + ATP = L-histidyl-tRNA(His) + AMP + diphosphate + H(+)</text>
        <dbReference type="Rhea" id="RHEA:17313"/>
        <dbReference type="Rhea" id="RHEA-COMP:9665"/>
        <dbReference type="Rhea" id="RHEA-COMP:9689"/>
        <dbReference type="ChEBI" id="CHEBI:15378"/>
        <dbReference type="ChEBI" id="CHEBI:30616"/>
        <dbReference type="ChEBI" id="CHEBI:33019"/>
        <dbReference type="ChEBI" id="CHEBI:57595"/>
        <dbReference type="ChEBI" id="CHEBI:78442"/>
        <dbReference type="ChEBI" id="CHEBI:78527"/>
        <dbReference type="ChEBI" id="CHEBI:456215"/>
        <dbReference type="EC" id="6.1.1.21"/>
    </reaction>
</comment>
<dbReference type="PANTHER" id="PTHR43707:SF1">
    <property type="entry name" value="HISTIDINE--TRNA LIGASE, MITOCHONDRIAL-RELATED"/>
    <property type="match status" value="1"/>
</dbReference>
<dbReference type="InterPro" id="IPR033656">
    <property type="entry name" value="HisRS_anticodon"/>
</dbReference>
<evidence type="ECO:0000256" key="3">
    <source>
        <dbReference type="ARBA" id="ARBA00022598"/>
    </source>
</evidence>
<dbReference type="HAMAP" id="MF_00127">
    <property type="entry name" value="His_tRNA_synth"/>
    <property type="match status" value="1"/>
</dbReference>
<dbReference type="PANTHER" id="PTHR43707">
    <property type="entry name" value="HISTIDYL-TRNA SYNTHETASE"/>
    <property type="match status" value="1"/>
</dbReference>
<evidence type="ECO:0000256" key="5">
    <source>
        <dbReference type="ARBA" id="ARBA00022840"/>
    </source>
</evidence>
<comment type="subcellular location">
    <subcellularLocation>
        <location evidence="9">Cytoplasm</location>
    </subcellularLocation>
</comment>